<gene>
    <name evidence="2" type="ORF">Tsubulata_043148</name>
</gene>
<feature type="region of interest" description="Disordered" evidence="1">
    <location>
        <begin position="104"/>
        <end position="128"/>
    </location>
</feature>
<evidence type="ECO:0008006" key="4">
    <source>
        <dbReference type="Google" id="ProtNLM"/>
    </source>
</evidence>
<proteinExistence type="predicted"/>
<reference evidence="2" key="2">
    <citation type="journal article" date="2023" name="Plants (Basel)">
        <title>Annotation of the Turnera subulata (Passifloraceae) Draft Genome Reveals the S-Locus Evolved after the Divergence of Turneroideae from Passifloroideae in a Stepwise Manner.</title>
        <authorList>
            <person name="Henning P.M."/>
            <person name="Roalson E.H."/>
            <person name="Mir W."/>
            <person name="McCubbin A.G."/>
            <person name="Shore J.S."/>
        </authorList>
    </citation>
    <scope>NUCLEOTIDE SEQUENCE</scope>
    <source>
        <strain evidence="2">F60SS</strain>
    </source>
</reference>
<dbReference type="EMBL" id="JAKUCV010003490">
    <property type="protein sequence ID" value="KAJ4838742.1"/>
    <property type="molecule type" value="Genomic_DNA"/>
</dbReference>
<sequence>MYGESESPSSLMSNYTVLESIRQHLLEDDDPFSDINSSGSVSTVDSLWNNINQFSAATATADHIMTSPAFISFEAAAGAHDDKMTHKAPPKWRNYKGVSFEAAHDDELRHTAPPKGRNYKGVRRRPWR</sequence>
<evidence type="ECO:0000313" key="3">
    <source>
        <dbReference type="Proteomes" id="UP001141552"/>
    </source>
</evidence>
<name>A0A9Q0JF26_9ROSI</name>
<reference evidence="2" key="1">
    <citation type="submission" date="2022-02" db="EMBL/GenBank/DDBJ databases">
        <authorList>
            <person name="Henning P.M."/>
            <person name="McCubbin A.G."/>
            <person name="Shore J.S."/>
        </authorList>
    </citation>
    <scope>NUCLEOTIDE SEQUENCE</scope>
    <source>
        <strain evidence="2">F60SS</strain>
        <tissue evidence="2">Leaves</tissue>
    </source>
</reference>
<comment type="caution">
    <text evidence="2">The sequence shown here is derived from an EMBL/GenBank/DDBJ whole genome shotgun (WGS) entry which is preliminary data.</text>
</comment>
<dbReference type="Proteomes" id="UP001141552">
    <property type="component" value="Unassembled WGS sequence"/>
</dbReference>
<evidence type="ECO:0000256" key="1">
    <source>
        <dbReference type="SAM" id="MobiDB-lite"/>
    </source>
</evidence>
<organism evidence="2 3">
    <name type="scientific">Turnera subulata</name>
    <dbReference type="NCBI Taxonomy" id="218843"/>
    <lineage>
        <taxon>Eukaryota</taxon>
        <taxon>Viridiplantae</taxon>
        <taxon>Streptophyta</taxon>
        <taxon>Embryophyta</taxon>
        <taxon>Tracheophyta</taxon>
        <taxon>Spermatophyta</taxon>
        <taxon>Magnoliopsida</taxon>
        <taxon>eudicotyledons</taxon>
        <taxon>Gunneridae</taxon>
        <taxon>Pentapetalae</taxon>
        <taxon>rosids</taxon>
        <taxon>fabids</taxon>
        <taxon>Malpighiales</taxon>
        <taxon>Passifloraceae</taxon>
        <taxon>Turnera</taxon>
    </lineage>
</organism>
<accession>A0A9Q0JF26</accession>
<dbReference type="AlphaFoldDB" id="A0A9Q0JF26"/>
<protein>
    <recommendedName>
        <fullName evidence="4">AP2/ERF domain-containing protein</fullName>
    </recommendedName>
</protein>
<keyword evidence="3" id="KW-1185">Reference proteome</keyword>
<feature type="compositionally biased region" description="Basic residues" evidence="1">
    <location>
        <begin position="117"/>
        <end position="128"/>
    </location>
</feature>
<evidence type="ECO:0000313" key="2">
    <source>
        <dbReference type="EMBL" id="KAJ4838742.1"/>
    </source>
</evidence>